<evidence type="ECO:0000313" key="2">
    <source>
        <dbReference type="Proteomes" id="UP000019335"/>
    </source>
</evidence>
<comment type="caution">
    <text evidence="1">The sequence shown here is derived from an EMBL/GenBank/DDBJ whole genome shotgun (WGS) entry which is preliminary data.</text>
</comment>
<dbReference type="EMBL" id="AZIL01001323">
    <property type="protein sequence ID" value="EWM24173.1"/>
    <property type="molecule type" value="Genomic_DNA"/>
</dbReference>
<dbReference type="OrthoDB" id="10556513at2759"/>
<accession>W7TL16</accession>
<keyword evidence="2" id="KW-1185">Reference proteome</keyword>
<gene>
    <name evidence="1" type="ORF">Naga_100296g6</name>
</gene>
<sequence>MTSSDDSDRATLVRAIDFSLQGDAEARRFLEDLSTPDLSAGIDPLLSLWKVSLDLFTSSPDGTPHAYFIACVLRRNVRQQWDFTPSQTRTQLAKGTWETLIAYAEKRAEIPPQINSSRGVLSTLIADPAVNQLISVVVAQAVAIEDRNGEAHAATRQLISMALSHAGSVNKAQQSLSTGRWKPVRRREASWWWACGH</sequence>
<reference evidence="1 2" key="1">
    <citation type="journal article" date="2014" name="Mol. Plant">
        <title>Chromosome Scale Genome Assembly and Transcriptome Profiling of Nannochloropsis gaditana in Nitrogen Depletion.</title>
        <authorList>
            <person name="Corteggiani Carpinelli E."/>
            <person name="Telatin A."/>
            <person name="Vitulo N."/>
            <person name="Forcato C."/>
            <person name="D'Angelo M."/>
            <person name="Schiavon R."/>
            <person name="Vezzi A."/>
            <person name="Giacometti G.M."/>
            <person name="Morosinotto T."/>
            <person name="Valle G."/>
        </authorList>
    </citation>
    <scope>NUCLEOTIDE SEQUENCE [LARGE SCALE GENOMIC DNA]</scope>
    <source>
        <strain evidence="1 2">B-31</strain>
    </source>
</reference>
<protein>
    <submittedName>
        <fullName evidence="1">Uncharacterized protein</fullName>
    </submittedName>
</protein>
<evidence type="ECO:0000313" key="1">
    <source>
        <dbReference type="EMBL" id="EWM24173.1"/>
    </source>
</evidence>
<organism evidence="1 2">
    <name type="scientific">Nannochloropsis gaditana</name>
    <dbReference type="NCBI Taxonomy" id="72520"/>
    <lineage>
        <taxon>Eukaryota</taxon>
        <taxon>Sar</taxon>
        <taxon>Stramenopiles</taxon>
        <taxon>Ochrophyta</taxon>
        <taxon>Eustigmatophyceae</taxon>
        <taxon>Eustigmatales</taxon>
        <taxon>Monodopsidaceae</taxon>
        <taxon>Nannochloropsis</taxon>
    </lineage>
</organism>
<proteinExistence type="predicted"/>
<dbReference type="AlphaFoldDB" id="W7TL16"/>
<name>W7TL16_9STRA</name>
<dbReference type="Proteomes" id="UP000019335">
    <property type="component" value="Chromosome 14"/>
</dbReference>